<accession>E5XU96</accession>
<protein>
    <submittedName>
        <fullName evidence="5">Uncharacterized protein</fullName>
    </submittedName>
</protein>
<evidence type="ECO:0000256" key="3">
    <source>
        <dbReference type="PROSITE-ProRule" id="PRU00339"/>
    </source>
</evidence>
<dbReference type="InterPro" id="IPR011990">
    <property type="entry name" value="TPR-like_helical_dom_sf"/>
</dbReference>
<dbReference type="OrthoDB" id="4522719at2"/>
<sequence>MTSGVAEAGAYQRVAALLELGRHAEAEALARQGLAQEPQDFRLLSQLAQSLIGQGKGAEAAEAARTLVAQQPESAHAHRLLARSHLAREEFGQAEEAARQAVALDPEDAWSHYTLACALFGQDRTTRARRAAREALRIEPEQTAFLVLLGYLHLRDAHGKEEAQDAFQRALRLEPENTDAVRGLALARSDQLGLDGTIRELRRSLSLDPTDPEPAYDALLVKLWQILKRQEWLTILSFWMFFQGVRGSGGESYIVPRLVVGVLLGAGVVMAGRSFREISAAGWRFLSVVCRRSPKFAVSAASTAICFATGEFWAVAGSHASAIVAHIGYWQRGLVIVGTWLAELVARRRRRG</sequence>
<dbReference type="RefSeq" id="WP_007471780.1">
    <property type="nucleotide sequence ID" value="NZ_KI391953.1"/>
</dbReference>
<dbReference type="EMBL" id="ACZI02000001">
    <property type="protein sequence ID" value="EFV12095.1"/>
    <property type="molecule type" value="Genomic_DNA"/>
</dbReference>
<dbReference type="STRING" id="679197.HMPREF9336_03068"/>
<keyword evidence="4" id="KW-0472">Membrane</keyword>
<dbReference type="Proteomes" id="UP000004816">
    <property type="component" value="Unassembled WGS sequence"/>
</dbReference>
<feature type="transmembrane region" description="Helical" evidence="4">
    <location>
        <begin position="254"/>
        <end position="275"/>
    </location>
</feature>
<keyword evidence="6" id="KW-1185">Reference proteome</keyword>
<dbReference type="PROSITE" id="PS50005">
    <property type="entry name" value="TPR"/>
    <property type="match status" value="1"/>
</dbReference>
<organism evidence="5 6">
    <name type="scientific">Segniliparus rugosus (strain ATCC BAA-974 / DSM 45345 / CCUG 50838 / CIP 108380 / JCM 13579 / CDC 945)</name>
    <dbReference type="NCBI Taxonomy" id="679197"/>
    <lineage>
        <taxon>Bacteria</taxon>
        <taxon>Bacillati</taxon>
        <taxon>Actinomycetota</taxon>
        <taxon>Actinomycetes</taxon>
        <taxon>Mycobacteriales</taxon>
        <taxon>Segniliparaceae</taxon>
        <taxon>Segniliparus</taxon>
    </lineage>
</organism>
<dbReference type="PANTHER" id="PTHR44943:SF8">
    <property type="entry name" value="TPR REPEAT-CONTAINING PROTEIN MJ0263"/>
    <property type="match status" value="1"/>
</dbReference>
<evidence type="ECO:0000313" key="6">
    <source>
        <dbReference type="Proteomes" id="UP000004816"/>
    </source>
</evidence>
<keyword evidence="4" id="KW-1133">Transmembrane helix</keyword>
<dbReference type="PANTHER" id="PTHR44943">
    <property type="entry name" value="CELLULOSE SYNTHASE OPERON PROTEIN C"/>
    <property type="match status" value="1"/>
</dbReference>
<reference evidence="5 6" key="1">
    <citation type="journal article" date="2011" name="Stand. Genomic Sci.">
        <title>High quality draft genome sequence of Segniliparus rugosus CDC 945(T)= (ATCC BAA-974(T)).</title>
        <authorList>
            <person name="Earl A.M."/>
            <person name="Desjardins C.A."/>
            <person name="Fitzgerald M.G."/>
            <person name="Arachchi H.M."/>
            <person name="Zeng Q."/>
            <person name="Mehta T."/>
            <person name="Griggs A."/>
            <person name="Birren B.W."/>
            <person name="Toney N.C."/>
            <person name="Carr J."/>
            <person name="Posey J."/>
            <person name="Butler W.R."/>
        </authorList>
    </citation>
    <scope>NUCLEOTIDE SEQUENCE [LARGE SCALE GENOMIC DNA]</scope>
    <source>
        <strain evidence="6">ATCC BAA-974 / DSM 45345 / CCUG 50838 / CIP 108380 / JCM 13579 / CDC 945</strain>
    </source>
</reference>
<dbReference type="InterPro" id="IPR019734">
    <property type="entry name" value="TPR_rpt"/>
</dbReference>
<dbReference type="Gene3D" id="1.25.40.10">
    <property type="entry name" value="Tetratricopeptide repeat domain"/>
    <property type="match status" value="2"/>
</dbReference>
<dbReference type="eggNOG" id="COG0457">
    <property type="taxonomic scope" value="Bacteria"/>
</dbReference>
<keyword evidence="1" id="KW-0677">Repeat</keyword>
<dbReference type="HOGENOM" id="CLU_787311_0_0_11"/>
<dbReference type="InterPro" id="IPR051685">
    <property type="entry name" value="Ycf3/AcsC/BcsC/TPR_MFPF"/>
</dbReference>
<evidence type="ECO:0000256" key="1">
    <source>
        <dbReference type="ARBA" id="ARBA00022737"/>
    </source>
</evidence>
<dbReference type="AlphaFoldDB" id="E5XU96"/>
<keyword evidence="4" id="KW-0812">Transmembrane</keyword>
<comment type="caution">
    <text evidence="5">The sequence shown here is derived from an EMBL/GenBank/DDBJ whole genome shotgun (WGS) entry which is preliminary data.</text>
</comment>
<dbReference type="SUPFAM" id="SSF48452">
    <property type="entry name" value="TPR-like"/>
    <property type="match status" value="1"/>
</dbReference>
<evidence type="ECO:0000313" key="5">
    <source>
        <dbReference type="EMBL" id="EFV12095.1"/>
    </source>
</evidence>
<proteinExistence type="predicted"/>
<keyword evidence="2 3" id="KW-0802">TPR repeat</keyword>
<feature type="transmembrane region" description="Helical" evidence="4">
    <location>
        <begin position="327"/>
        <end position="346"/>
    </location>
</feature>
<evidence type="ECO:0000256" key="4">
    <source>
        <dbReference type="SAM" id="Phobius"/>
    </source>
</evidence>
<feature type="repeat" description="TPR" evidence="3">
    <location>
        <begin position="75"/>
        <end position="108"/>
    </location>
</feature>
<dbReference type="Pfam" id="PF13432">
    <property type="entry name" value="TPR_16"/>
    <property type="match status" value="3"/>
</dbReference>
<gene>
    <name evidence="5" type="ORF">HMPREF9336_03068</name>
</gene>
<name>E5XU96_SEGRC</name>
<feature type="transmembrane region" description="Helical" evidence="4">
    <location>
        <begin position="296"/>
        <end position="315"/>
    </location>
</feature>
<dbReference type="SMART" id="SM00028">
    <property type="entry name" value="TPR"/>
    <property type="match status" value="5"/>
</dbReference>
<evidence type="ECO:0000256" key="2">
    <source>
        <dbReference type="ARBA" id="ARBA00022803"/>
    </source>
</evidence>